<gene>
    <name evidence="1" type="ORF">F950_00767</name>
</gene>
<comment type="caution">
    <text evidence="1">The sequence shown here is derived from an EMBL/GenBank/DDBJ whole genome shotgun (WGS) entry which is preliminary data.</text>
</comment>
<dbReference type="RefSeq" id="WP_004944313.1">
    <property type="nucleotide sequence ID" value="NZ_KB849643.1"/>
</dbReference>
<reference evidence="1 2" key="1">
    <citation type="submission" date="2013-02" db="EMBL/GenBank/DDBJ databases">
        <title>The Genome Sequence of Acinetobacter soli NIPH 2899.</title>
        <authorList>
            <consortium name="The Broad Institute Genome Sequencing Platform"/>
            <consortium name="The Broad Institute Genome Sequencing Center for Infectious Disease"/>
            <person name="Cerqueira G."/>
            <person name="Feldgarden M."/>
            <person name="Courvalin P."/>
            <person name="Perichon B."/>
            <person name="Grillot-Courvalin C."/>
            <person name="Clermont D."/>
            <person name="Rocha E."/>
            <person name="Yoon E.-J."/>
            <person name="Nemec A."/>
            <person name="Walker B."/>
            <person name="Young S.K."/>
            <person name="Zeng Q."/>
            <person name="Gargeya S."/>
            <person name="Fitzgerald M."/>
            <person name="Haas B."/>
            <person name="Abouelleil A."/>
            <person name="Alvarado L."/>
            <person name="Arachchi H.M."/>
            <person name="Berlin A.M."/>
            <person name="Chapman S.B."/>
            <person name="Dewar J."/>
            <person name="Goldberg J."/>
            <person name="Griggs A."/>
            <person name="Gujja S."/>
            <person name="Hansen M."/>
            <person name="Howarth C."/>
            <person name="Imamovic A."/>
            <person name="Larimer J."/>
            <person name="McCowan C."/>
            <person name="Murphy C."/>
            <person name="Neiman D."/>
            <person name="Pearson M."/>
            <person name="Priest M."/>
            <person name="Roberts A."/>
            <person name="Saif S."/>
            <person name="Shea T."/>
            <person name="Sisk P."/>
            <person name="Sykes S."/>
            <person name="Wortman J."/>
            <person name="Nusbaum C."/>
            <person name="Birren B."/>
        </authorList>
    </citation>
    <scope>NUCLEOTIDE SEQUENCE [LARGE SCALE GENOMIC DNA]</scope>
    <source>
        <strain evidence="1 2">NIPH 2899</strain>
    </source>
</reference>
<protein>
    <recommendedName>
        <fullName evidence="3">Alpha/beta hydrolase</fullName>
    </recommendedName>
</protein>
<dbReference type="Proteomes" id="UP000018433">
    <property type="component" value="Unassembled WGS sequence"/>
</dbReference>
<organism evidence="1 2">
    <name type="scientific">Acinetobacter soli NIPH 2899</name>
    <dbReference type="NCBI Taxonomy" id="1217677"/>
    <lineage>
        <taxon>Bacteria</taxon>
        <taxon>Pseudomonadati</taxon>
        <taxon>Pseudomonadota</taxon>
        <taxon>Gammaproteobacteria</taxon>
        <taxon>Moraxellales</taxon>
        <taxon>Moraxellaceae</taxon>
        <taxon>Acinetobacter</taxon>
    </lineage>
</organism>
<accession>A0ABN0K103</accession>
<sequence length="280" mass="33014">MNIYSNIDDFLDQNSESQAQTAVFEKNVLFPFFFKKSISDKYVFFLPGAYNRNLSMPKFQRKKHFEFLPYNCYSFFDPTLFLNSDKNFNIGWFQGTKDVFYAKLLADIIKKIIIKFKINPENILIFSTSSGGIPAFNVAEEIQDCNVFCSNIQTNILNFYKSKYEITFNYCYPCLSLNEIKNKFESRFSINHIDNNFNLYYSQNIEDYFHFENHFSPYLNAINKTKKIKLKALVYDDIPSGHNPLSIDKELNIIKEILEKKSFINSYKDILISYDSFNLS</sequence>
<name>A0ABN0K103_9GAMM</name>
<evidence type="ECO:0000313" key="2">
    <source>
        <dbReference type="Proteomes" id="UP000018433"/>
    </source>
</evidence>
<dbReference type="EMBL" id="APPV01000006">
    <property type="protein sequence ID" value="ENV61494.1"/>
    <property type="molecule type" value="Genomic_DNA"/>
</dbReference>
<keyword evidence="2" id="KW-1185">Reference proteome</keyword>
<evidence type="ECO:0000313" key="1">
    <source>
        <dbReference type="EMBL" id="ENV61494.1"/>
    </source>
</evidence>
<evidence type="ECO:0008006" key="3">
    <source>
        <dbReference type="Google" id="ProtNLM"/>
    </source>
</evidence>
<proteinExistence type="predicted"/>